<dbReference type="RefSeq" id="XP_041163797.1">
    <property type="nucleotide sequence ID" value="XM_041297429.1"/>
</dbReference>
<keyword evidence="1" id="KW-0067">ATP-binding</keyword>
<dbReference type="Proteomes" id="UP000719766">
    <property type="component" value="Unassembled WGS sequence"/>
</dbReference>
<dbReference type="InterPro" id="IPR010285">
    <property type="entry name" value="DNA_helicase_pif1-like_DEAD"/>
</dbReference>
<comment type="caution">
    <text evidence="3">The sequence shown here is derived from an EMBL/GenBank/DDBJ whole genome shotgun (WGS) entry which is preliminary data.</text>
</comment>
<dbReference type="PANTHER" id="PTHR47642">
    <property type="entry name" value="ATP-DEPENDENT DNA HELICASE"/>
    <property type="match status" value="1"/>
</dbReference>
<gene>
    <name evidence="3" type="ORF">HD556DRAFT_1231424</name>
</gene>
<dbReference type="GeneID" id="64591193"/>
<evidence type="ECO:0000313" key="3">
    <source>
        <dbReference type="EMBL" id="KAG1799398.1"/>
    </source>
</evidence>
<protein>
    <recommendedName>
        <fullName evidence="1">ATP-dependent DNA helicase</fullName>
        <ecNumber evidence="1">5.6.2.3</ecNumber>
    </recommendedName>
</protein>
<feature type="domain" description="DNA helicase Pif1-like DEAD-box helicase" evidence="2">
    <location>
        <begin position="4"/>
        <end position="70"/>
    </location>
</feature>
<dbReference type="GO" id="GO:0005524">
    <property type="term" value="F:ATP binding"/>
    <property type="evidence" value="ECO:0007669"/>
    <property type="project" value="UniProtKB-KW"/>
</dbReference>
<evidence type="ECO:0000256" key="1">
    <source>
        <dbReference type="RuleBase" id="RU363044"/>
    </source>
</evidence>
<comment type="similarity">
    <text evidence="1">Belongs to the helicase family.</text>
</comment>
<keyword evidence="1" id="KW-0233">DNA recombination</keyword>
<comment type="catalytic activity">
    <reaction evidence="1">
        <text>ATP + H2O = ADP + phosphate + H(+)</text>
        <dbReference type="Rhea" id="RHEA:13065"/>
        <dbReference type="ChEBI" id="CHEBI:15377"/>
        <dbReference type="ChEBI" id="CHEBI:15378"/>
        <dbReference type="ChEBI" id="CHEBI:30616"/>
        <dbReference type="ChEBI" id="CHEBI:43474"/>
        <dbReference type="ChEBI" id="CHEBI:456216"/>
        <dbReference type="EC" id="5.6.2.3"/>
    </reaction>
</comment>
<proteinExistence type="inferred from homology"/>
<keyword evidence="1" id="KW-0547">Nucleotide-binding</keyword>
<name>A0A9P7J2B7_9AGAM</name>
<dbReference type="InterPro" id="IPR051055">
    <property type="entry name" value="PIF1_helicase"/>
</dbReference>
<evidence type="ECO:0000259" key="2">
    <source>
        <dbReference type="Pfam" id="PF05970"/>
    </source>
</evidence>
<dbReference type="OrthoDB" id="432234at2759"/>
<organism evidence="3 4">
    <name type="scientific">Suillus plorans</name>
    <dbReference type="NCBI Taxonomy" id="116603"/>
    <lineage>
        <taxon>Eukaryota</taxon>
        <taxon>Fungi</taxon>
        <taxon>Dikarya</taxon>
        <taxon>Basidiomycota</taxon>
        <taxon>Agaricomycotina</taxon>
        <taxon>Agaricomycetes</taxon>
        <taxon>Agaricomycetidae</taxon>
        <taxon>Boletales</taxon>
        <taxon>Suillineae</taxon>
        <taxon>Suillaceae</taxon>
        <taxon>Suillus</taxon>
    </lineage>
</organism>
<keyword evidence="1" id="KW-0378">Hydrolase</keyword>
<comment type="cofactor">
    <cofactor evidence="1">
        <name>Mg(2+)</name>
        <dbReference type="ChEBI" id="CHEBI:18420"/>
    </cofactor>
</comment>
<keyword evidence="1" id="KW-0347">Helicase</keyword>
<keyword evidence="1" id="KW-0234">DNA repair</keyword>
<dbReference type="GO" id="GO:0043139">
    <property type="term" value="F:5'-3' DNA helicase activity"/>
    <property type="evidence" value="ECO:0007669"/>
    <property type="project" value="UniProtKB-EC"/>
</dbReference>
<feature type="non-terminal residue" evidence="3">
    <location>
        <position position="1"/>
    </location>
</feature>
<accession>A0A9P7J2B7</accession>
<reference evidence="3" key="1">
    <citation type="journal article" date="2020" name="New Phytol.">
        <title>Comparative genomics reveals dynamic genome evolution in host specialist ectomycorrhizal fungi.</title>
        <authorList>
            <person name="Lofgren L.A."/>
            <person name="Nguyen N.H."/>
            <person name="Vilgalys R."/>
            <person name="Ruytinx J."/>
            <person name="Liao H.L."/>
            <person name="Branco S."/>
            <person name="Kuo A."/>
            <person name="LaButti K."/>
            <person name="Lipzen A."/>
            <person name="Andreopoulos W."/>
            <person name="Pangilinan J."/>
            <person name="Riley R."/>
            <person name="Hundley H."/>
            <person name="Na H."/>
            <person name="Barry K."/>
            <person name="Grigoriev I.V."/>
            <person name="Stajich J.E."/>
            <person name="Kennedy P.G."/>
        </authorList>
    </citation>
    <scope>NUCLEOTIDE SEQUENCE</scope>
    <source>
        <strain evidence="3">S12</strain>
    </source>
</reference>
<dbReference type="InterPro" id="IPR027417">
    <property type="entry name" value="P-loop_NTPase"/>
</dbReference>
<dbReference type="Pfam" id="PF05970">
    <property type="entry name" value="PIF1"/>
    <property type="match status" value="1"/>
</dbReference>
<dbReference type="GO" id="GO:0006281">
    <property type="term" value="P:DNA repair"/>
    <property type="evidence" value="ECO:0007669"/>
    <property type="project" value="UniProtKB-KW"/>
</dbReference>
<dbReference type="GO" id="GO:0000723">
    <property type="term" value="P:telomere maintenance"/>
    <property type="evidence" value="ECO:0007669"/>
    <property type="project" value="InterPro"/>
</dbReference>
<evidence type="ECO:0000313" key="4">
    <source>
        <dbReference type="Proteomes" id="UP000719766"/>
    </source>
</evidence>
<dbReference type="GO" id="GO:0006310">
    <property type="term" value="P:DNA recombination"/>
    <property type="evidence" value="ECO:0007669"/>
    <property type="project" value="UniProtKB-KW"/>
</dbReference>
<keyword evidence="4" id="KW-1185">Reference proteome</keyword>
<dbReference type="EMBL" id="JABBWE010000011">
    <property type="protein sequence ID" value="KAG1799398.1"/>
    <property type="molecule type" value="Genomic_DNA"/>
</dbReference>
<dbReference type="EC" id="5.6.2.3" evidence="1"/>
<dbReference type="AlphaFoldDB" id="A0A9P7J2B7"/>
<dbReference type="Gene3D" id="3.40.50.300">
    <property type="entry name" value="P-loop containing nucleotide triphosphate hydrolases"/>
    <property type="match status" value="1"/>
</dbReference>
<keyword evidence="1" id="KW-0227">DNA damage</keyword>
<sequence>RANTKTKQDLTAMWEGIDYLFTDEVSMISCDFLTKIHDTLVDAKENTTSFRGMNIIFAGYFTQLSPVSGKQLYAHLNLRHCAMTQG</sequence>
<dbReference type="GO" id="GO:0016787">
    <property type="term" value="F:hydrolase activity"/>
    <property type="evidence" value="ECO:0007669"/>
    <property type="project" value="UniProtKB-KW"/>
</dbReference>